<keyword evidence="2" id="KW-0378">Hydrolase</keyword>
<keyword evidence="3" id="KW-1185">Reference proteome</keyword>
<dbReference type="InterPro" id="IPR029058">
    <property type="entry name" value="AB_hydrolase_fold"/>
</dbReference>
<sequence>MTASAPASARPVLNGDWYPDTPPAHATQSSHVLFTADGAAVTGVLYEVPGARTVVTIMHPRADASRHYLIPSLLDRGFSVWTQLGRSGGGDLRLVHENALLDIAAGMAFLRERDYRHIVCLANSGGASLYTFYLDQAARDASERIAVTPGGRPVGLPDADLPGVDGIVYVAPHPGQGALLLGCVDPSVTDESDPLSVDGSLDLFDPANGFAPPPASSSYDPSFLQRYRDAQRARIARIDAYARECIDRRQAARARFKKGGGAADQRLATHQPVVLVHRTDADPRTVDLSLDPSDRRYGSVWGRRPHVTNYGLLGFGRMTTPEAWLSTWSGLSSKADMARTAPSVTCPALVVEYTGDNCVFPSQTKRIVDDLGSRDKTHVRVRADHFGGPIEPGTAFEKADPIVCDWLSARFAT</sequence>
<dbReference type="Proteomes" id="UP000323380">
    <property type="component" value="Unassembled WGS sequence"/>
</dbReference>
<comment type="caution">
    <text evidence="2">The sequence shown here is derived from an EMBL/GenBank/DDBJ whole genome shotgun (WGS) entry which is preliminary data.</text>
</comment>
<evidence type="ECO:0000313" key="3">
    <source>
        <dbReference type="Proteomes" id="UP000323380"/>
    </source>
</evidence>
<proteinExistence type="predicted"/>
<dbReference type="Gene3D" id="3.40.50.1820">
    <property type="entry name" value="alpha/beta hydrolase"/>
    <property type="match status" value="2"/>
</dbReference>
<dbReference type="STRING" id="1220554.GCA_001552135_04867"/>
<protein>
    <submittedName>
        <fullName evidence="2">Alpha/beta hydrolase</fullName>
    </submittedName>
</protein>
<reference evidence="2 3" key="1">
    <citation type="submission" date="2019-08" db="EMBL/GenBank/DDBJ databases">
        <title>Actinomadura sp. nov. CYP1-5 isolated from mountain soil.</title>
        <authorList>
            <person name="Songsumanus A."/>
            <person name="Kuncharoen N."/>
            <person name="Kudo T."/>
            <person name="Yuki M."/>
            <person name="Igarashi Y."/>
            <person name="Tanasupawat S."/>
        </authorList>
    </citation>
    <scope>NUCLEOTIDE SEQUENCE [LARGE SCALE GENOMIC DNA]</scope>
    <source>
        <strain evidence="2 3">JCM 14158</strain>
    </source>
</reference>
<dbReference type="SUPFAM" id="SSF53474">
    <property type="entry name" value="alpha/beta-Hydrolases"/>
    <property type="match status" value="1"/>
</dbReference>
<evidence type="ECO:0000313" key="2">
    <source>
        <dbReference type="EMBL" id="TYB48858.1"/>
    </source>
</evidence>
<accession>A0A5D0NXB4</accession>
<dbReference type="RefSeq" id="WP_067895558.1">
    <property type="nucleotide sequence ID" value="NZ_VSFG01000001.1"/>
</dbReference>
<name>A0A5D0NXB4_9ACTN</name>
<evidence type="ECO:0000256" key="1">
    <source>
        <dbReference type="SAM" id="MobiDB-lite"/>
    </source>
</evidence>
<feature type="region of interest" description="Disordered" evidence="1">
    <location>
        <begin position="1"/>
        <end position="21"/>
    </location>
</feature>
<dbReference type="AlphaFoldDB" id="A0A5D0NXB4"/>
<organism evidence="2 3">
    <name type="scientific">Actinomadura chibensis</name>
    <dbReference type="NCBI Taxonomy" id="392828"/>
    <lineage>
        <taxon>Bacteria</taxon>
        <taxon>Bacillati</taxon>
        <taxon>Actinomycetota</taxon>
        <taxon>Actinomycetes</taxon>
        <taxon>Streptosporangiales</taxon>
        <taxon>Thermomonosporaceae</taxon>
        <taxon>Actinomadura</taxon>
    </lineage>
</organism>
<gene>
    <name evidence="2" type="ORF">FXF69_06800</name>
</gene>
<dbReference type="EMBL" id="VSFG01000001">
    <property type="protein sequence ID" value="TYB48858.1"/>
    <property type="molecule type" value="Genomic_DNA"/>
</dbReference>
<dbReference type="GO" id="GO:0016787">
    <property type="term" value="F:hydrolase activity"/>
    <property type="evidence" value="ECO:0007669"/>
    <property type="project" value="UniProtKB-KW"/>
</dbReference>